<dbReference type="Pfam" id="PF01171">
    <property type="entry name" value="ATP_bind_3"/>
    <property type="match status" value="1"/>
</dbReference>
<dbReference type="SMART" id="SM00977">
    <property type="entry name" value="TilS_C"/>
    <property type="match status" value="1"/>
</dbReference>
<accession>A0A7W7Y575</accession>
<protein>
    <recommendedName>
        <fullName evidence="8">tRNA(Ile)-lysidine synthase</fullName>
        <ecNumber evidence="8">6.3.4.19</ecNumber>
    </recommendedName>
    <alternativeName>
        <fullName evidence="8">tRNA(Ile)-2-lysyl-cytidine synthase</fullName>
    </alternativeName>
    <alternativeName>
        <fullName evidence="8">tRNA(Ile)-lysidine synthetase</fullName>
    </alternativeName>
</protein>
<dbReference type="InterPro" id="IPR012094">
    <property type="entry name" value="tRNA_Ile_lys_synt"/>
</dbReference>
<dbReference type="GO" id="GO:0005737">
    <property type="term" value="C:cytoplasm"/>
    <property type="evidence" value="ECO:0007669"/>
    <property type="project" value="UniProtKB-SubCell"/>
</dbReference>
<gene>
    <name evidence="8" type="primary">tilS</name>
    <name evidence="10" type="ORF">HNR37_001642</name>
</gene>
<evidence type="ECO:0000256" key="6">
    <source>
        <dbReference type="ARBA" id="ARBA00022840"/>
    </source>
</evidence>
<comment type="caution">
    <text evidence="10">The sequence shown here is derived from an EMBL/GenBank/DDBJ whole genome shotgun (WGS) entry which is preliminary data.</text>
</comment>
<evidence type="ECO:0000256" key="3">
    <source>
        <dbReference type="ARBA" id="ARBA00022598"/>
    </source>
</evidence>
<evidence type="ECO:0000256" key="2">
    <source>
        <dbReference type="ARBA" id="ARBA00022490"/>
    </source>
</evidence>
<evidence type="ECO:0000313" key="11">
    <source>
        <dbReference type="Proteomes" id="UP000528322"/>
    </source>
</evidence>
<sequence length="446" mass="50442">MSGSDPELLPTFIKKLCAAYPDVENRRFVLGVSGGVDSMVLLDLFRRTQEVHPLRLVVAHVDHGTRQGSSAVDRQLVASVCLDYTLSFYACCLKPGQLTGNFQSSARNCRYRFFHQVGRDCFGDEPFVVVTAMSLDDQVEKVFMDILQGRSLLSSLGHPLPGAWRPLADLSKAQLYHYARQQAVQWREDSTNSQPDYLRNRVRLLLQQQLEPDFGFTTSQQRTLVHDLEAGFGWLNRQMNATYIRLVQSGELDGVALRAEDAFVQSQVAHRFLVENRLEPDGRKVEQFCYLLNSKGGTRYLDGGRGVEVVFAYDRIYCRPQRVEGNDAPDPLCIDGCGDYHFGDKSLRLHRSKKTERKWFPLGANLVIFPLTIRNRLAGDTLRLPCGSVKLKKFLIDRKVPRTERHRLVVVENAHGEIIFLEGFGPVSPVAGAADDGEYWIEITPH</sequence>
<keyword evidence="4 8" id="KW-0819">tRNA processing</keyword>
<keyword evidence="5 8" id="KW-0547">Nucleotide-binding</keyword>
<dbReference type="SUPFAM" id="SSF52402">
    <property type="entry name" value="Adenine nucleotide alpha hydrolases-like"/>
    <property type="match status" value="1"/>
</dbReference>
<keyword evidence="2 8" id="KW-0963">Cytoplasm</keyword>
<evidence type="ECO:0000256" key="1">
    <source>
        <dbReference type="ARBA" id="ARBA00004496"/>
    </source>
</evidence>
<proteinExistence type="inferred from homology"/>
<keyword evidence="6 8" id="KW-0067">ATP-binding</keyword>
<dbReference type="RefSeq" id="WP_183732587.1">
    <property type="nucleotide sequence ID" value="NZ_JACHID010000009.1"/>
</dbReference>
<dbReference type="GO" id="GO:0005524">
    <property type="term" value="F:ATP binding"/>
    <property type="evidence" value="ECO:0007669"/>
    <property type="project" value="UniProtKB-UniRule"/>
</dbReference>
<dbReference type="InterPro" id="IPR014729">
    <property type="entry name" value="Rossmann-like_a/b/a_fold"/>
</dbReference>
<dbReference type="Proteomes" id="UP000528322">
    <property type="component" value="Unassembled WGS sequence"/>
</dbReference>
<comment type="function">
    <text evidence="8">Ligates lysine onto the cytidine present at position 34 of the AUA codon-specific tRNA(Ile) that contains the anticodon CAU, in an ATP-dependent manner. Cytidine is converted to lysidine, thus changing the amino acid specificity of the tRNA from methionine to isoleucine.</text>
</comment>
<name>A0A7W7Y575_9BACT</name>
<dbReference type="EC" id="6.3.4.19" evidence="8"/>
<evidence type="ECO:0000256" key="7">
    <source>
        <dbReference type="ARBA" id="ARBA00048539"/>
    </source>
</evidence>
<evidence type="ECO:0000256" key="8">
    <source>
        <dbReference type="HAMAP-Rule" id="MF_01161"/>
    </source>
</evidence>
<evidence type="ECO:0000259" key="9">
    <source>
        <dbReference type="SMART" id="SM00977"/>
    </source>
</evidence>
<dbReference type="Gene3D" id="3.40.50.620">
    <property type="entry name" value="HUPs"/>
    <property type="match status" value="1"/>
</dbReference>
<dbReference type="PANTHER" id="PTHR43033:SF1">
    <property type="entry name" value="TRNA(ILE)-LYSIDINE SYNTHASE-RELATED"/>
    <property type="match status" value="1"/>
</dbReference>
<comment type="catalytic activity">
    <reaction evidence="7 8">
        <text>cytidine(34) in tRNA(Ile2) + L-lysine + ATP = lysidine(34) in tRNA(Ile2) + AMP + diphosphate + H(+)</text>
        <dbReference type="Rhea" id="RHEA:43744"/>
        <dbReference type="Rhea" id="RHEA-COMP:10625"/>
        <dbReference type="Rhea" id="RHEA-COMP:10670"/>
        <dbReference type="ChEBI" id="CHEBI:15378"/>
        <dbReference type="ChEBI" id="CHEBI:30616"/>
        <dbReference type="ChEBI" id="CHEBI:32551"/>
        <dbReference type="ChEBI" id="CHEBI:33019"/>
        <dbReference type="ChEBI" id="CHEBI:82748"/>
        <dbReference type="ChEBI" id="CHEBI:83665"/>
        <dbReference type="ChEBI" id="CHEBI:456215"/>
        <dbReference type="EC" id="6.3.4.19"/>
    </reaction>
</comment>
<dbReference type="Pfam" id="PF11734">
    <property type="entry name" value="TilS_C"/>
    <property type="match status" value="1"/>
</dbReference>
<dbReference type="NCBIfam" id="TIGR02433">
    <property type="entry name" value="lysidine_TilS_C"/>
    <property type="match status" value="1"/>
</dbReference>
<keyword evidence="3 8" id="KW-0436">Ligase</keyword>
<dbReference type="SUPFAM" id="SSF56037">
    <property type="entry name" value="PheT/TilS domain"/>
    <property type="match status" value="1"/>
</dbReference>
<comment type="subcellular location">
    <subcellularLocation>
        <location evidence="1 8">Cytoplasm</location>
    </subcellularLocation>
</comment>
<dbReference type="CDD" id="cd01992">
    <property type="entry name" value="TilS_N"/>
    <property type="match status" value="1"/>
</dbReference>
<evidence type="ECO:0000256" key="5">
    <source>
        <dbReference type="ARBA" id="ARBA00022741"/>
    </source>
</evidence>
<keyword evidence="11" id="KW-1185">Reference proteome</keyword>
<dbReference type="HAMAP" id="MF_01161">
    <property type="entry name" value="tRNA_Ile_lys_synt"/>
    <property type="match status" value="1"/>
</dbReference>
<comment type="domain">
    <text evidence="8">The N-terminal region contains the highly conserved SGGXDS motif, predicted to be a P-loop motif involved in ATP binding.</text>
</comment>
<dbReference type="PANTHER" id="PTHR43033">
    <property type="entry name" value="TRNA(ILE)-LYSIDINE SYNTHASE-RELATED"/>
    <property type="match status" value="1"/>
</dbReference>
<comment type="similarity">
    <text evidence="8">Belongs to the tRNA(Ile)-lysidine synthase family.</text>
</comment>
<dbReference type="EMBL" id="JACHID010000009">
    <property type="protein sequence ID" value="MBB5022310.1"/>
    <property type="molecule type" value="Genomic_DNA"/>
</dbReference>
<dbReference type="InterPro" id="IPR012796">
    <property type="entry name" value="Lysidine-tRNA-synth_C"/>
</dbReference>
<dbReference type="InterPro" id="IPR012795">
    <property type="entry name" value="tRNA_Ile_lys_synt_N"/>
</dbReference>
<dbReference type="AlphaFoldDB" id="A0A7W7Y575"/>
<dbReference type="NCBIfam" id="TIGR02432">
    <property type="entry name" value="lysidine_TilS_N"/>
    <property type="match status" value="1"/>
</dbReference>
<reference evidence="10 11" key="1">
    <citation type="submission" date="2020-08" db="EMBL/GenBank/DDBJ databases">
        <title>Genomic Encyclopedia of Type Strains, Phase IV (KMG-IV): sequencing the most valuable type-strain genomes for metagenomic binning, comparative biology and taxonomic classification.</title>
        <authorList>
            <person name="Goeker M."/>
        </authorList>
    </citation>
    <scope>NUCLEOTIDE SEQUENCE [LARGE SCALE GENOMIC DNA]</scope>
    <source>
        <strain evidence="10 11">DSM 22071</strain>
    </source>
</reference>
<feature type="domain" description="Lysidine-tRNA(Ile) synthetase C-terminal" evidence="9">
    <location>
        <begin position="371"/>
        <end position="443"/>
    </location>
</feature>
<organism evidence="10 11">
    <name type="scientific">Desulfurispira natronophila</name>
    <dbReference type="NCBI Taxonomy" id="682562"/>
    <lineage>
        <taxon>Bacteria</taxon>
        <taxon>Pseudomonadati</taxon>
        <taxon>Chrysiogenota</taxon>
        <taxon>Chrysiogenia</taxon>
        <taxon>Chrysiogenales</taxon>
        <taxon>Chrysiogenaceae</taxon>
        <taxon>Desulfurispira</taxon>
    </lineage>
</organism>
<feature type="binding site" evidence="8">
    <location>
        <begin position="33"/>
        <end position="38"/>
    </location>
    <ligand>
        <name>ATP</name>
        <dbReference type="ChEBI" id="CHEBI:30616"/>
    </ligand>
</feature>
<evidence type="ECO:0000256" key="4">
    <source>
        <dbReference type="ARBA" id="ARBA00022694"/>
    </source>
</evidence>
<dbReference type="InterPro" id="IPR011063">
    <property type="entry name" value="TilS/TtcA_N"/>
</dbReference>
<dbReference type="GO" id="GO:0032267">
    <property type="term" value="F:tRNA(Ile)-lysidine synthase activity"/>
    <property type="evidence" value="ECO:0007669"/>
    <property type="project" value="UniProtKB-EC"/>
</dbReference>
<evidence type="ECO:0000313" key="10">
    <source>
        <dbReference type="EMBL" id="MBB5022310.1"/>
    </source>
</evidence>
<dbReference type="GO" id="GO:0006400">
    <property type="term" value="P:tRNA modification"/>
    <property type="evidence" value="ECO:0007669"/>
    <property type="project" value="UniProtKB-UniRule"/>
</dbReference>